<dbReference type="AlphaFoldDB" id="A0A6J6JS75"/>
<organism evidence="1">
    <name type="scientific">freshwater metagenome</name>
    <dbReference type="NCBI Taxonomy" id="449393"/>
    <lineage>
        <taxon>unclassified sequences</taxon>
        <taxon>metagenomes</taxon>
        <taxon>ecological metagenomes</taxon>
    </lineage>
</organism>
<proteinExistence type="predicted"/>
<gene>
    <name evidence="1" type="ORF">UFOPK2166_00110</name>
    <name evidence="2" type="ORF">UFOPK2872_00734</name>
    <name evidence="3" type="ORF">UFOPK4000_00481</name>
</gene>
<evidence type="ECO:0000313" key="2">
    <source>
        <dbReference type="EMBL" id="CAB4764582.1"/>
    </source>
</evidence>
<evidence type="ECO:0000313" key="3">
    <source>
        <dbReference type="EMBL" id="CAB4987188.1"/>
    </source>
</evidence>
<protein>
    <submittedName>
        <fullName evidence="1">Unannotated protein</fullName>
    </submittedName>
</protein>
<dbReference type="EMBL" id="CAFBOT010000061">
    <property type="protein sequence ID" value="CAB4987188.1"/>
    <property type="molecule type" value="Genomic_DNA"/>
</dbReference>
<sequence length="107" mass="11782">MTSPDEQQHHDDESAMIKRAAQRYGTVGAMLAGGMVVFDKLLGRKPKEDAAIIVEASGEPGDIDTDGINFVLDDNTTVSSPPPQARLGLRRQVRKRRRANTHKDFLP</sequence>
<reference evidence="1" key="1">
    <citation type="submission" date="2020-05" db="EMBL/GenBank/DDBJ databases">
        <authorList>
            <person name="Chiriac C."/>
            <person name="Salcher M."/>
            <person name="Ghai R."/>
            <person name="Kavagutti S V."/>
        </authorList>
    </citation>
    <scope>NUCLEOTIDE SEQUENCE</scope>
</reference>
<dbReference type="EMBL" id="CAEZWB010000006">
    <property type="protein sequence ID" value="CAB4639876.1"/>
    <property type="molecule type" value="Genomic_DNA"/>
</dbReference>
<accession>A0A6J6JS75</accession>
<dbReference type="EMBL" id="CAEZZM010000080">
    <property type="protein sequence ID" value="CAB4764582.1"/>
    <property type="molecule type" value="Genomic_DNA"/>
</dbReference>
<evidence type="ECO:0000313" key="1">
    <source>
        <dbReference type="EMBL" id="CAB4639876.1"/>
    </source>
</evidence>
<name>A0A6J6JS75_9ZZZZ</name>